<dbReference type="SUPFAM" id="SSF51735">
    <property type="entry name" value="NAD(P)-binding Rossmann-fold domains"/>
    <property type="match status" value="1"/>
</dbReference>
<organism evidence="3 4">
    <name type="scientific">Candidatus Thiodiazotropha taylori</name>
    <dbReference type="NCBI Taxonomy" id="2792791"/>
    <lineage>
        <taxon>Bacteria</taxon>
        <taxon>Pseudomonadati</taxon>
        <taxon>Pseudomonadota</taxon>
        <taxon>Gammaproteobacteria</taxon>
        <taxon>Chromatiales</taxon>
        <taxon>Sedimenticolaceae</taxon>
        <taxon>Candidatus Thiodiazotropha</taxon>
    </lineage>
</organism>
<evidence type="ECO:0000259" key="2">
    <source>
        <dbReference type="Pfam" id="PF22725"/>
    </source>
</evidence>
<dbReference type="PANTHER" id="PTHR43708">
    <property type="entry name" value="CONSERVED EXPRESSED OXIDOREDUCTASE (EUROFUNG)"/>
    <property type="match status" value="1"/>
</dbReference>
<dbReference type="Proteomes" id="UP000886667">
    <property type="component" value="Unassembled WGS sequence"/>
</dbReference>
<dbReference type="GO" id="GO:0000166">
    <property type="term" value="F:nucleotide binding"/>
    <property type="evidence" value="ECO:0007669"/>
    <property type="project" value="InterPro"/>
</dbReference>
<protein>
    <submittedName>
        <fullName evidence="3">Gfo/Idh/MocA family oxidoreductase</fullName>
    </submittedName>
</protein>
<accession>A0A9E4N8K5</accession>
<comment type="caution">
    <text evidence="3">The sequence shown here is derived from an EMBL/GenBank/DDBJ whole genome shotgun (WGS) entry which is preliminary data.</text>
</comment>
<dbReference type="InterPro" id="IPR051317">
    <property type="entry name" value="Gfo/Idh/MocA_oxidoreduct"/>
</dbReference>
<sequence length="385" mass="43084">MSARPLALAFIGGALDSAVGYTHYSACRMDGRWQLVAGAFSEDPSINRDSAKAYGVATERVYDDWSEMIRQEQQQLDAVVILTPTPSHQSIVCECLAQGIAVICEKALAASSREIEQILATRDKQNGFLAVTYNYSGYPMLRELRSLIRSGKLGRILHFQAEMPQEGFRRVDNQGEKPIPQAWRLHDGEIPTIYLDLAVHLHQLIHYLTAQHPLEVVADQANYGWFDVIDNVSCLCRYSEQIMGQIWFSKAALGHRNGLKIRIYGSDASAEWLQTNPEELLISHADGRRQILDRGETTEVAGETRYSRFKAGHPAGFIEAFANLYQDIANGLTSYQQSSQWHSDEVFSGELALEGARMFEAMTSSFEQRQWVSIAANPSSSSSRD</sequence>
<dbReference type="InterPro" id="IPR055170">
    <property type="entry name" value="GFO_IDH_MocA-like_dom"/>
</dbReference>
<proteinExistence type="predicted"/>
<evidence type="ECO:0000313" key="4">
    <source>
        <dbReference type="Proteomes" id="UP000886667"/>
    </source>
</evidence>
<dbReference type="Gene3D" id="3.30.360.10">
    <property type="entry name" value="Dihydrodipicolinate Reductase, domain 2"/>
    <property type="match status" value="1"/>
</dbReference>
<dbReference type="EMBL" id="JAEPCM010000942">
    <property type="protein sequence ID" value="MCG7949565.1"/>
    <property type="molecule type" value="Genomic_DNA"/>
</dbReference>
<dbReference type="SUPFAM" id="SSF55347">
    <property type="entry name" value="Glyceraldehyde-3-phosphate dehydrogenase-like, C-terminal domain"/>
    <property type="match status" value="1"/>
</dbReference>
<reference evidence="3" key="1">
    <citation type="journal article" date="2021" name="Proc. Natl. Acad. Sci. U.S.A.">
        <title>Global biogeography of chemosynthetic symbionts reveals both localized and globally distributed symbiont groups. .</title>
        <authorList>
            <person name="Osvatic J.T."/>
            <person name="Wilkins L.G.E."/>
            <person name="Leibrecht L."/>
            <person name="Leray M."/>
            <person name="Zauner S."/>
            <person name="Polzin J."/>
            <person name="Camacho Y."/>
            <person name="Gros O."/>
            <person name="van Gils J.A."/>
            <person name="Eisen J.A."/>
            <person name="Petersen J.M."/>
            <person name="Yuen B."/>
        </authorList>
    </citation>
    <scope>NUCLEOTIDE SEQUENCE</scope>
    <source>
        <strain evidence="3">MAGclacostrist064TRANS</strain>
    </source>
</reference>
<evidence type="ECO:0000259" key="1">
    <source>
        <dbReference type="Pfam" id="PF01408"/>
    </source>
</evidence>
<dbReference type="Pfam" id="PF01408">
    <property type="entry name" value="GFO_IDH_MocA"/>
    <property type="match status" value="1"/>
</dbReference>
<evidence type="ECO:0000313" key="3">
    <source>
        <dbReference type="EMBL" id="MCG7949565.1"/>
    </source>
</evidence>
<dbReference type="PANTHER" id="PTHR43708:SF3">
    <property type="entry name" value="OXIDOREDUCTASE"/>
    <property type="match status" value="1"/>
</dbReference>
<gene>
    <name evidence="3" type="ORF">JAZ07_24780</name>
</gene>
<dbReference type="Gene3D" id="3.40.50.720">
    <property type="entry name" value="NAD(P)-binding Rossmann-like Domain"/>
    <property type="match status" value="1"/>
</dbReference>
<feature type="domain" description="Gfo/Idh/MocA-like oxidoreductase N-terminal" evidence="1">
    <location>
        <begin position="18"/>
        <end position="132"/>
    </location>
</feature>
<dbReference type="InterPro" id="IPR000683">
    <property type="entry name" value="Gfo/Idh/MocA-like_OxRdtase_N"/>
</dbReference>
<feature type="domain" description="GFO/IDH/MocA-like oxidoreductase" evidence="2">
    <location>
        <begin position="142"/>
        <end position="270"/>
    </location>
</feature>
<dbReference type="InterPro" id="IPR036291">
    <property type="entry name" value="NAD(P)-bd_dom_sf"/>
</dbReference>
<dbReference type="AlphaFoldDB" id="A0A9E4N8K5"/>
<name>A0A9E4N8K5_9GAMM</name>
<dbReference type="Pfam" id="PF22725">
    <property type="entry name" value="GFO_IDH_MocA_C3"/>
    <property type="match status" value="1"/>
</dbReference>